<dbReference type="STRING" id="310782.SAMN05216499_13724"/>
<accession>A0A1M7QL56</accession>
<proteinExistence type="predicted"/>
<evidence type="ECO:0000313" key="1">
    <source>
        <dbReference type="EMBL" id="SHN32089.1"/>
    </source>
</evidence>
<name>A0A1M7QL56_9ACTN</name>
<sequence>MALEATVGDDGMVYIRETEQPDVVAVTTAAKWEAFVKGVMAGEFDHFVAGVAETVGAAGGEGTAHQRTCGAVHGS</sequence>
<evidence type="ECO:0000313" key="2">
    <source>
        <dbReference type="Proteomes" id="UP000184111"/>
    </source>
</evidence>
<organism evidence="1 2">
    <name type="scientific">Actinacidiphila paucisporea</name>
    <dbReference type="NCBI Taxonomy" id="310782"/>
    <lineage>
        <taxon>Bacteria</taxon>
        <taxon>Bacillati</taxon>
        <taxon>Actinomycetota</taxon>
        <taxon>Actinomycetes</taxon>
        <taxon>Kitasatosporales</taxon>
        <taxon>Streptomycetaceae</taxon>
        <taxon>Actinacidiphila</taxon>
    </lineage>
</organism>
<dbReference type="EMBL" id="FRBI01000037">
    <property type="protein sequence ID" value="SHN32089.1"/>
    <property type="molecule type" value="Genomic_DNA"/>
</dbReference>
<dbReference type="AlphaFoldDB" id="A0A1M7QL56"/>
<reference evidence="1 2" key="1">
    <citation type="submission" date="2016-11" db="EMBL/GenBank/DDBJ databases">
        <authorList>
            <person name="Jaros S."/>
            <person name="Januszkiewicz K."/>
            <person name="Wedrychowicz H."/>
        </authorList>
    </citation>
    <scope>NUCLEOTIDE SEQUENCE [LARGE SCALE GENOMIC DNA]</scope>
    <source>
        <strain evidence="1 2">CGMCC 4.2025</strain>
    </source>
</reference>
<keyword evidence="2" id="KW-1185">Reference proteome</keyword>
<gene>
    <name evidence="1" type="ORF">SAMN05216499_13724</name>
</gene>
<protein>
    <recommendedName>
        <fullName evidence="3">DUF397 domain-containing protein</fullName>
    </recommendedName>
</protein>
<evidence type="ECO:0008006" key="3">
    <source>
        <dbReference type="Google" id="ProtNLM"/>
    </source>
</evidence>
<dbReference type="Proteomes" id="UP000184111">
    <property type="component" value="Unassembled WGS sequence"/>
</dbReference>
<dbReference type="RefSeq" id="WP_073502645.1">
    <property type="nucleotide sequence ID" value="NZ_FRBI01000037.1"/>
</dbReference>